<sequence>FGPEWTKPRNYENAINENDIEKGGKAPNPIHSSSSFTEERKKRIESWWRIDSRTGSNQLFHHSPQLPVAITFDTKLRLTHGLRLREALVILFKSI</sequence>
<reference evidence="2 3" key="1">
    <citation type="journal article" date="2023" name="Plants (Basel)">
        <title>Bridging the Gap: Combining Genomics and Transcriptomics Approaches to Understand Stylosanthes scabra, an Orphan Legume from the Brazilian Caatinga.</title>
        <authorList>
            <person name="Ferreira-Neto J.R.C."/>
            <person name="da Silva M.D."/>
            <person name="Binneck E."/>
            <person name="de Melo N.F."/>
            <person name="da Silva R.H."/>
            <person name="de Melo A.L.T.M."/>
            <person name="Pandolfi V."/>
            <person name="Bustamante F.O."/>
            <person name="Brasileiro-Vidal A.C."/>
            <person name="Benko-Iseppon A.M."/>
        </authorList>
    </citation>
    <scope>NUCLEOTIDE SEQUENCE [LARGE SCALE GENOMIC DNA]</scope>
    <source>
        <tissue evidence="2">Leaves</tissue>
    </source>
</reference>
<gene>
    <name evidence="2" type="ORF">PIB30_094028</name>
</gene>
<feature type="region of interest" description="Disordered" evidence="1">
    <location>
        <begin position="1"/>
        <end position="39"/>
    </location>
</feature>
<dbReference type="EMBL" id="JASCZI010213495">
    <property type="protein sequence ID" value="MED6201339.1"/>
    <property type="molecule type" value="Genomic_DNA"/>
</dbReference>
<name>A0ABU6XUL9_9FABA</name>
<dbReference type="Proteomes" id="UP001341840">
    <property type="component" value="Unassembled WGS sequence"/>
</dbReference>
<accession>A0ABU6XUL9</accession>
<protein>
    <submittedName>
        <fullName evidence="2">Uncharacterized protein</fullName>
    </submittedName>
</protein>
<evidence type="ECO:0000313" key="2">
    <source>
        <dbReference type="EMBL" id="MED6201339.1"/>
    </source>
</evidence>
<feature type="non-terminal residue" evidence="2">
    <location>
        <position position="1"/>
    </location>
</feature>
<evidence type="ECO:0000256" key="1">
    <source>
        <dbReference type="SAM" id="MobiDB-lite"/>
    </source>
</evidence>
<feature type="compositionally biased region" description="Basic and acidic residues" evidence="1">
    <location>
        <begin position="1"/>
        <end position="10"/>
    </location>
</feature>
<evidence type="ECO:0000313" key="3">
    <source>
        <dbReference type="Proteomes" id="UP001341840"/>
    </source>
</evidence>
<proteinExistence type="predicted"/>
<keyword evidence="3" id="KW-1185">Reference proteome</keyword>
<organism evidence="2 3">
    <name type="scientific">Stylosanthes scabra</name>
    <dbReference type="NCBI Taxonomy" id="79078"/>
    <lineage>
        <taxon>Eukaryota</taxon>
        <taxon>Viridiplantae</taxon>
        <taxon>Streptophyta</taxon>
        <taxon>Embryophyta</taxon>
        <taxon>Tracheophyta</taxon>
        <taxon>Spermatophyta</taxon>
        <taxon>Magnoliopsida</taxon>
        <taxon>eudicotyledons</taxon>
        <taxon>Gunneridae</taxon>
        <taxon>Pentapetalae</taxon>
        <taxon>rosids</taxon>
        <taxon>fabids</taxon>
        <taxon>Fabales</taxon>
        <taxon>Fabaceae</taxon>
        <taxon>Papilionoideae</taxon>
        <taxon>50 kb inversion clade</taxon>
        <taxon>dalbergioids sensu lato</taxon>
        <taxon>Dalbergieae</taxon>
        <taxon>Pterocarpus clade</taxon>
        <taxon>Stylosanthes</taxon>
    </lineage>
</organism>
<comment type="caution">
    <text evidence="2">The sequence shown here is derived from an EMBL/GenBank/DDBJ whole genome shotgun (WGS) entry which is preliminary data.</text>
</comment>